<dbReference type="PROSITE" id="PS51819">
    <property type="entry name" value="VOC"/>
    <property type="match status" value="2"/>
</dbReference>
<name>A0A0E4H7N0_9STRE</name>
<dbReference type="InterPro" id="IPR052537">
    <property type="entry name" value="Extradiol_RC_dioxygenase"/>
</dbReference>
<reference evidence="3" key="1">
    <citation type="submission" date="2015-03" db="EMBL/GenBank/DDBJ databases">
        <authorList>
            <person name="Urmite Genomes"/>
        </authorList>
    </citation>
    <scope>NUCLEOTIDE SEQUENCE [LARGE SCALE GENOMIC DNA]</scope>
    <source>
        <strain evidence="3">FF10</strain>
    </source>
</reference>
<dbReference type="OrthoDB" id="9785698at2"/>
<keyword evidence="2" id="KW-0560">Oxidoreductase</keyword>
<dbReference type="Proteomes" id="UP000198604">
    <property type="component" value="Unassembled WGS sequence"/>
</dbReference>
<sequence length="296" mass="33831">MKTIQHIHHISAIVGNAQENVDFYRDVLQLRLIKQTVNFDDSSVYHLYFANQKADDGSLMTFFPWDEVAPGQKGSGQVGRIAFRLPKGSLDYWKRRLEVHQVSYKESKWFDHQALFFQDRHGLDLALVEGDEVAEEVAILGFHGAELLSSNPEGSKDFLTAFMGLDLLAETEFAYHLATIGVLGHEIIIPKYSLDKGTWGPGTVHHIAWNVLDQEELVAYAQLFKNEGYHPTSERDRKYFRSIYLREAGRIIYEFATQGPGMTVDEPFEELGKSLQLPKVFENRRAAIMEKLKPLK</sequence>
<dbReference type="EMBL" id="CTEN01000002">
    <property type="protein sequence ID" value="CQR24631.1"/>
    <property type="molecule type" value="Genomic_DNA"/>
</dbReference>
<dbReference type="AlphaFoldDB" id="A0A0E4H7N0"/>
<protein>
    <submittedName>
        <fullName evidence="2">Dioxygenase</fullName>
    </submittedName>
</protein>
<evidence type="ECO:0000259" key="1">
    <source>
        <dbReference type="PROSITE" id="PS51819"/>
    </source>
</evidence>
<dbReference type="PANTHER" id="PTHR36110">
    <property type="entry name" value="RING-CLEAVING DIOXYGENASE MHQE-RELATED"/>
    <property type="match status" value="1"/>
</dbReference>
<keyword evidence="3" id="KW-1185">Reference proteome</keyword>
<accession>A0A0E4H7N0</accession>
<proteinExistence type="predicted"/>
<keyword evidence="2" id="KW-0223">Dioxygenase</keyword>
<dbReference type="Pfam" id="PF00903">
    <property type="entry name" value="Glyoxalase"/>
    <property type="match status" value="1"/>
</dbReference>
<dbReference type="InterPro" id="IPR004360">
    <property type="entry name" value="Glyas_Fos-R_dOase_dom"/>
</dbReference>
<dbReference type="Gene3D" id="3.10.180.10">
    <property type="entry name" value="2,3-Dihydroxybiphenyl 1,2-Dioxygenase, domain 1"/>
    <property type="match status" value="2"/>
</dbReference>
<dbReference type="InterPro" id="IPR037523">
    <property type="entry name" value="VOC_core"/>
</dbReference>
<gene>
    <name evidence="2" type="ORF">BN1356_00974</name>
</gene>
<evidence type="ECO:0000313" key="3">
    <source>
        <dbReference type="Proteomes" id="UP000198604"/>
    </source>
</evidence>
<feature type="domain" description="VOC" evidence="1">
    <location>
        <begin position="141"/>
        <end position="258"/>
    </location>
</feature>
<dbReference type="PANTHER" id="PTHR36110:SF2">
    <property type="entry name" value="RING-CLEAVING DIOXYGENASE MHQE-RELATED"/>
    <property type="match status" value="1"/>
</dbReference>
<evidence type="ECO:0000313" key="2">
    <source>
        <dbReference type="EMBL" id="CQR24631.1"/>
    </source>
</evidence>
<dbReference type="InterPro" id="IPR029068">
    <property type="entry name" value="Glyas_Bleomycin-R_OHBP_Dase"/>
</dbReference>
<feature type="domain" description="VOC" evidence="1">
    <location>
        <begin position="6"/>
        <end position="130"/>
    </location>
</feature>
<dbReference type="STRING" id="1608583.BN1356_00974"/>
<dbReference type="RefSeq" id="WP_093650257.1">
    <property type="nucleotide sequence ID" value="NZ_CTEN01000002.1"/>
</dbReference>
<dbReference type="GO" id="GO:0051213">
    <property type="term" value="F:dioxygenase activity"/>
    <property type="evidence" value="ECO:0007669"/>
    <property type="project" value="UniProtKB-KW"/>
</dbReference>
<organism evidence="2 3">
    <name type="scientific">Streptococcus varani</name>
    <dbReference type="NCBI Taxonomy" id="1608583"/>
    <lineage>
        <taxon>Bacteria</taxon>
        <taxon>Bacillati</taxon>
        <taxon>Bacillota</taxon>
        <taxon>Bacilli</taxon>
        <taxon>Lactobacillales</taxon>
        <taxon>Streptococcaceae</taxon>
        <taxon>Streptococcus</taxon>
    </lineage>
</organism>
<dbReference type="SUPFAM" id="SSF54593">
    <property type="entry name" value="Glyoxalase/Bleomycin resistance protein/Dihydroxybiphenyl dioxygenase"/>
    <property type="match status" value="1"/>
</dbReference>